<protein>
    <submittedName>
        <fullName evidence="1">Uncharacterized protein</fullName>
    </submittedName>
</protein>
<dbReference type="AlphaFoldDB" id="A0A383F6B6"/>
<name>A0A383F6B6_9ZZZZ</name>
<feature type="non-terminal residue" evidence="1">
    <location>
        <position position="1"/>
    </location>
</feature>
<proteinExistence type="predicted"/>
<feature type="non-terminal residue" evidence="1">
    <location>
        <position position="227"/>
    </location>
</feature>
<accession>A0A383F6B6</accession>
<reference evidence="1" key="1">
    <citation type="submission" date="2018-05" db="EMBL/GenBank/DDBJ databases">
        <authorList>
            <person name="Lanie J.A."/>
            <person name="Ng W.-L."/>
            <person name="Kazmierczak K.M."/>
            <person name="Andrzejewski T.M."/>
            <person name="Davidsen T.M."/>
            <person name="Wayne K.J."/>
            <person name="Tettelin H."/>
            <person name="Glass J.I."/>
            <person name="Rusch D."/>
            <person name="Podicherti R."/>
            <person name="Tsui H.-C.T."/>
            <person name="Winkler M.E."/>
        </authorList>
    </citation>
    <scope>NUCLEOTIDE SEQUENCE</scope>
</reference>
<organism evidence="1">
    <name type="scientific">marine metagenome</name>
    <dbReference type="NCBI Taxonomy" id="408172"/>
    <lineage>
        <taxon>unclassified sequences</taxon>
        <taxon>metagenomes</taxon>
        <taxon>ecological metagenomes</taxon>
    </lineage>
</organism>
<gene>
    <name evidence="1" type="ORF">METZ01_LOCUS517490</name>
</gene>
<dbReference type="EMBL" id="UINC01231899">
    <property type="protein sequence ID" value="SVE64636.1"/>
    <property type="molecule type" value="Genomic_DNA"/>
</dbReference>
<sequence>GFKEGSGILVSGELPEADQMPLDTQTEIKAKWELPDDYVDKKSGKREWNFKRYLYGVPKKGATDPMARKIEYEFVRDPSTKKFKFVGDWKTPQGWMMSEMYRAGVEQKNPNYKPISQMVGDDMKIVGFTDETVGGDWYVRDEFVEGDGQPMRLHPDFDETKKFIDIAKKSNKPVNETLKAMLKKIGVVDSRITLTTLLNYLAREQGHKPVARAIVMHHKGGLKGKTG</sequence>
<evidence type="ECO:0000313" key="1">
    <source>
        <dbReference type="EMBL" id="SVE64636.1"/>
    </source>
</evidence>